<dbReference type="Pfam" id="PF08818">
    <property type="entry name" value="DUF1801"/>
    <property type="match status" value="1"/>
</dbReference>
<dbReference type="SUPFAM" id="SSF159888">
    <property type="entry name" value="YdhG-like"/>
    <property type="match status" value="1"/>
</dbReference>
<feature type="domain" description="YdhG-like" evidence="1">
    <location>
        <begin position="19"/>
        <end position="114"/>
    </location>
</feature>
<protein>
    <submittedName>
        <fullName evidence="2">DUF1801 domain-containing protein</fullName>
    </submittedName>
</protein>
<dbReference type="Proteomes" id="UP001348641">
    <property type="component" value="Unassembled WGS sequence"/>
</dbReference>
<evidence type="ECO:0000313" key="3">
    <source>
        <dbReference type="Proteomes" id="UP001348641"/>
    </source>
</evidence>
<comment type="caution">
    <text evidence="2">The sequence shown here is derived from an EMBL/GenBank/DDBJ whole genome shotgun (WGS) entry which is preliminary data.</text>
</comment>
<sequence length="119" mass="12498">MAAHTTVADYTAALPDGLRATARALVAVVEEALPGAGALWHGHPTWSLGAKPGRSPVCYIKAYSSYVTLGLWRGRALADPSGRLEPGAGEMAQVRLRSPGDVDAALFSDWLSRARALEG</sequence>
<dbReference type="RefSeq" id="WP_330159644.1">
    <property type="nucleotide sequence ID" value="NZ_BAAAJA010000009.1"/>
</dbReference>
<evidence type="ECO:0000313" key="2">
    <source>
        <dbReference type="EMBL" id="MEE2052637.1"/>
    </source>
</evidence>
<proteinExistence type="predicted"/>
<dbReference type="InterPro" id="IPR014922">
    <property type="entry name" value="YdhG-like"/>
</dbReference>
<accession>A0ABU7KTN5</accession>
<gene>
    <name evidence="2" type="ORF">Q8A49_19225</name>
</gene>
<name>A0ABU7KTN5_9ACTN</name>
<reference evidence="2 3" key="1">
    <citation type="submission" date="2023-07" db="EMBL/GenBank/DDBJ databases">
        <authorList>
            <person name="Girao M."/>
            <person name="Carvalho M.F."/>
        </authorList>
    </citation>
    <scope>NUCLEOTIDE SEQUENCE [LARGE SCALE GENOMIC DNA]</scope>
    <source>
        <strain evidence="2 3">66/93</strain>
    </source>
</reference>
<dbReference type="EMBL" id="JAUUCC010000050">
    <property type="protein sequence ID" value="MEE2052637.1"/>
    <property type="molecule type" value="Genomic_DNA"/>
</dbReference>
<evidence type="ECO:0000259" key="1">
    <source>
        <dbReference type="Pfam" id="PF08818"/>
    </source>
</evidence>
<organism evidence="2 3">
    <name type="scientific">Nocardiopsis tropica</name>
    <dbReference type="NCBI Taxonomy" id="109330"/>
    <lineage>
        <taxon>Bacteria</taxon>
        <taxon>Bacillati</taxon>
        <taxon>Actinomycetota</taxon>
        <taxon>Actinomycetes</taxon>
        <taxon>Streptosporangiales</taxon>
        <taxon>Nocardiopsidaceae</taxon>
        <taxon>Nocardiopsis</taxon>
    </lineage>
</organism>